<dbReference type="Pfam" id="PF18765">
    <property type="entry name" value="Polbeta"/>
    <property type="match status" value="1"/>
</dbReference>
<evidence type="ECO:0000313" key="2">
    <source>
        <dbReference type="EMBL" id="KAF2405785.1"/>
    </source>
</evidence>
<dbReference type="CDD" id="cd05403">
    <property type="entry name" value="NT_KNTase_like"/>
    <property type="match status" value="1"/>
</dbReference>
<protein>
    <recommendedName>
        <fullName evidence="1">Polymerase beta nucleotidyltransferase domain-containing protein</fullName>
    </recommendedName>
</protein>
<dbReference type="Proteomes" id="UP000748067">
    <property type="component" value="Unassembled WGS sequence"/>
</dbReference>
<dbReference type="InterPro" id="IPR041633">
    <property type="entry name" value="Polbeta"/>
</dbReference>
<reference evidence="2 5" key="1">
    <citation type="submission" date="2015-01" db="EMBL/GenBank/DDBJ databases">
        <title>Genome Sequence of Pseudomonas antarctica CMS 35.</title>
        <authorList>
            <person name="Voget S."/>
            <person name="Chow J."/>
            <person name="Daniel R."/>
            <person name="Streit W."/>
        </authorList>
    </citation>
    <scope>NUCLEOTIDE SEQUENCE [LARGE SCALE GENOMIC DNA]</scope>
    <source>
        <strain evidence="2 5">CMS 35</strain>
    </source>
</reference>
<accession>A0A1H0B3V8</accession>
<name>A0A1H0B3V8_9PSED</name>
<dbReference type="EMBL" id="JXDI01000005">
    <property type="protein sequence ID" value="KAF2405785.1"/>
    <property type="molecule type" value="Genomic_DNA"/>
</dbReference>
<dbReference type="Gene3D" id="3.30.460.10">
    <property type="entry name" value="Beta Polymerase, domain 2"/>
    <property type="match status" value="1"/>
</dbReference>
<dbReference type="Proteomes" id="UP000182470">
    <property type="component" value="Chromosome I"/>
</dbReference>
<dbReference type="SUPFAM" id="SSF81301">
    <property type="entry name" value="Nucleotidyltransferase"/>
    <property type="match status" value="1"/>
</dbReference>
<evidence type="ECO:0000259" key="1">
    <source>
        <dbReference type="Pfam" id="PF18765"/>
    </source>
</evidence>
<dbReference type="EMBL" id="LT629704">
    <property type="protein sequence ID" value="SDN40312.1"/>
    <property type="molecule type" value="Genomic_DNA"/>
</dbReference>
<evidence type="ECO:0000313" key="5">
    <source>
        <dbReference type="Proteomes" id="UP000748067"/>
    </source>
</evidence>
<reference evidence="3 4" key="2">
    <citation type="submission" date="2016-10" db="EMBL/GenBank/DDBJ databases">
        <authorList>
            <person name="de Groot N.N."/>
        </authorList>
    </citation>
    <scope>NUCLEOTIDE SEQUENCE [LARGE SCALE GENOMIC DNA]</scope>
    <source>
        <strain evidence="3 4">BS2772</strain>
    </source>
</reference>
<dbReference type="InterPro" id="IPR043519">
    <property type="entry name" value="NT_sf"/>
</dbReference>
<proteinExistence type="predicted"/>
<feature type="domain" description="Polymerase beta nucleotidyltransferase" evidence="1">
    <location>
        <begin position="3"/>
        <end position="78"/>
    </location>
</feature>
<evidence type="ECO:0000313" key="4">
    <source>
        <dbReference type="Proteomes" id="UP000182470"/>
    </source>
</evidence>
<gene>
    <name evidence="2" type="ORF">PSAN_56750</name>
    <name evidence="3" type="ORF">SAMN04490179_4083</name>
</gene>
<evidence type="ECO:0000313" key="3">
    <source>
        <dbReference type="EMBL" id="SDN40312.1"/>
    </source>
</evidence>
<dbReference type="AlphaFoldDB" id="A0A1H0B3V8"/>
<organism evidence="3 4">
    <name type="scientific">Pseudomonas antarctica</name>
    <dbReference type="NCBI Taxonomy" id="219572"/>
    <lineage>
        <taxon>Bacteria</taxon>
        <taxon>Pseudomonadati</taxon>
        <taxon>Pseudomonadota</taxon>
        <taxon>Gammaproteobacteria</taxon>
        <taxon>Pseudomonadales</taxon>
        <taxon>Pseudomonadaceae</taxon>
        <taxon>Pseudomonas</taxon>
    </lineage>
</organism>
<keyword evidence="5" id="KW-1185">Reference proteome</keyword>
<sequence length="229" mass="26300">MAIMSMALYGSRARNDHTLSSDTDLFAITNDDRYRMVFHGATNVACYPFDLAMSRAEGGDLFFLHIVREAVVIYDPDSSFDRVRSAFKLRPNYNIDISRASDLGFALLLNIENFKNYFYINKRLVWCLRTILIALSAERGTPVFSTKELVSMFDDEDIELLLSAKREPGYVPDVYKIFKQKIALYGKTNFAEIPNDFFGQLRYFTEQGNSMAKKTIYSIIKNLDGNDYT</sequence>